<dbReference type="SUPFAM" id="SSF50978">
    <property type="entry name" value="WD40 repeat-like"/>
    <property type="match status" value="1"/>
</dbReference>
<evidence type="ECO:0000256" key="1">
    <source>
        <dbReference type="ARBA" id="ARBA00022490"/>
    </source>
</evidence>
<dbReference type="EMBL" id="GG662673">
    <property type="protein sequence ID" value="EAR96935.1"/>
    <property type="molecule type" value="Genomic_DNA"/>
</dbReference>
<evidence type="ECO:0000313" key="10">
    <source>
        <dbReference type="Proteomes" id="UP000009168"/>
    </source>
</evidence>
<dbReference type="InterPro" id="IPR027525">
    <property type="entry name" value="eIF3i"/>
</dbReference>
<keyword evidence="3 8" id="KW-0853">WD repeat</keyword>
<keyword evidence="5 7" id="KW-0648">Protein biosynthesis</keyword>
<dbReference type="SMART" id="SM00320">
    <property type="entry name" value="WD40"/>
    <property type="match status" value="4"/>
</dbReference>
<dbReference type="InterPro" id="IPR001680">
    <property type="entry name" value="WD40_rpt"/>
</dbReference>
<dbReference type="GO" id="GO:0016282">
    <property type="term" value="C:eukaryotic 43S preinitiation complex"/>
    <property type="evidence" value="ECO:0007669"/>
    <property type="project" value="UniProtKB-UniRule"/>
</dbReference>
<evidence type="ECO:0000256" key="4">
    <source>
        <dbReference type="ARBA" id="ARBA00022737"/>
    </source>
</evidence>
<evidence type="ECO:0000256" key="7">
    <source>
        <dbReference type="HAMAP-Rule" id="MF_03008"/>
    </source>
</evidence>
<keyword evidence="1 7" id="KW-0963">Cytoplasm</keyword>
<dbReference type="KEGG" id="tet:TTHERM_00194270"/>
<dbReference type="PROSITE" id="PS50082">
    <property type="entry name" value="WD_REPEATS_2"/>
    <property type="match status" value="1"/>
</dbReference>
<evidence type="ECO:0000256" key="3">
    <source>
        <dbReference type="ARBA" id="ARBA00022574"/>
    </source>
</evidence>
<dbReference type="AlphaFoldDB" id="Q23KA8"/>
<comment type="subunit">
    <text evidence="7">Component of the eukaryotic translation initiation factor 3 (eIF-3) complex.</text>
</comment>
<comment type="similarity">
    <text evidence="6">Belongs to the WD repeat STRAP family.</text>
</comment>
<accession>Q23KA8</accession>
<dbReference type="Pfam" id="PF00400">
    <property type="entry name" value="WD40"/>
    <property type="match status" value="4"/>
</dbReference>
<organism evidence="9 10">
    <name type="scientific">Tetrahymena thermophila (strain SB210)</name>
    <dbReference type="NCBI Taxonomy" id="312017"/>
    <lineage>
        <taxon>Eukaryota</taxon>
        <taxon>Sar</taxon>
        <taxon>Alveolata</taxon>
        <taxon>Ciliophora</taxon>
        <taxon>Intramacronucleata</taxon>
        <taxon>Oligohymenophorea</taxon>
        <taxon>Hymenostomatida</taxon>
        <taxon>Tetrahymenina</taxon>
        <taxon>Tetrahymenidae</taxon>
        <taxon>Tetrahymena</taxon>
    </lineage>
</organism>
<dbReference type="FunCoup" id="Q23KA8">
    <property type="interactions" value="577"/>
</dbReference>
<dbReference type="GO" id="GO:0033290">
    <property type="term" value="C:eukaryotic 48S preinitiation complex"/>
    <property type="evidence" value="ECO:0007669"/>
    <property type="project" value="UniProtKB-UniRule"/>
</dbReference>
<dbReference type="GO" id="GO:0071541">
    <property type="term" value="C:eukaryotic translation initiation factor 3 complex, eIF3m"/>
    <property type="evidence" value="ECO:0007669"/>
    <property type="project" value="TreeGrafter"/>
</dbReference>
<proteinExistence type="inferred from homology"/>
<evidence type="ECO:0000256" key="2">
    <source>
        <dbReference type="ARBA" id="ARBA00022540"/>
    </source>
</evidence>
<dbReference type="InterPro" id="IPR036322">
    <property type="entry name" value="WD40_repeat_dom_sf"/>
</dbReference>
<keyword evidence="2 7" id="KW-0396">Initiation factor</keyword>
<dbReference type="HAMAP" id="MF_03008">
    <property type="entry name" value="eIF3i"/>
    <property type="match status" value="1"/>
</dbReference>
<dbReference type="Gene3D" id="2.130.10.10">
    <property type="entry name" value="YVTN repeat-like/Quinoprotein amine dehydrogenase"/>
    <property type="match status" value="1"/>
</dbReference>
<dbReference type="PANTHER" id="PTHR19877">
    <property type="entry name" value="EUKARYOTIC TRANSLATION INITIATION FACTOR 3 SUBUNIT I"/>
    <property type="match status" value="1"/>
</dbReference>
<reference evidence="10" key="1">
    <citation type="journal article" date="2006" name="PLoS Biol.">
        <title>Macronuclear genome sequence of the ciliate Tetrahymena thermophila, a model eukaryote.</title>
        <authorList>
            <person name="Eisen J.A."/>
            <person name="Coyne R.S."/>
            <person name="Wu M."/>
            <person name="Wu D."/>
            <person name="Thiagarajan M."/>
            <person name="Wortman J.R."/>
            <person name="Badger J.H."/>
            <person name="Ren Q."/>
            <person name="Amedeo P."/>
            <person name="Jones K.M."/>
            <person name="Tallon L.J."/>
            <person name="Delcher A.L."/>
            <person name="Salzberg S.L."/>
            <person name="Silva J.C."/>
            <person name="Haas B.J."/>
            <person name="Majoros W.H."/>
            <person name="Farzad M."/>
            <person name="Carlton J.M."/>
            <person name="Smith R.K. Jr."/>
            <person name="Garg J."/>
            <person name="Pearlman R.E."/>
            <person name="Karrer K.M."/>
            <person name="Sun L."/>
            <person name="Manning G."/>
            <person name="Elde N.C."/>
            <person name="Turkewitz A.P."/>
            <person name="Asai D.J."/>
            <person name="Wilkes D.E."/>
            <person name="Wang Y."/>
            <person name="Cai H."/>
            <person name="Collins K."/>
            <person name="Stewart B.A."/>
            <person name="Lee S.R."/>
            <person name="Wilamowska K."/>
            <person name="Weinberg Z."/>
            <person name="Ruzzo W.L."/>
            <person name="Wloga D."/>
            <person name="Gaertig J."/>
            <person name="Frankel J."/>
            <person name="Tsao C.-C."/>
            <person name="Gorovsky M.A."/>
            <person name="Keeling P.J."/>
            <person name="Waller R.F."/>
            <person name="Patron N.J."/>
            <person name="Cherry J.M."/>
            <person name="Stover N.A."/>
            <person name="Krieger C.J."/>
            <person name="del Toro C."/>
            <person name="Ryder H.F."/>
            <person name="Williamson S.C."/>
            <person name="Barbeau R.A."/>
            <person name="Hamilton E.P."/>
            <person name="Orias E."/>
        </authorList>
    </citation>
    <scope>NUCLEOTIDE SEQUENCE [LARGE SCALE GENOMIC DNA]</scope>
    <source>
        <strain evidence="10">SB210</strain>
    </source>
</reference>
<dbReference type="GO" id="GO:0001732">
    <property type="term" value="P:formation of cytoplasmic translation initiation complex"/>
    <property type="evidence" value="ECO:0007669"/>
    <property type="project" value="UniProtKB-UniRule"/>
</dbReference>
<evidence type="ECO:0000256" key="5">
    <source>
        <dbReference type="ARBA" id="ARBA00022917"/>
    </source>
</evidence>
<evidence type="ECO:0000313" key="9">
    <source>
        <dbReference type="EMBL" id="EAR96935.1"/>
    </source>
</evidence>
<dbReference type="HOGENOM" id="CLU_043845_0_1_1"/>
<evidence type="ECO:0000256" key="8">
    <source>
        <dbReference type="PROSITE-ProRule" id="PRU00221"/>
    </source>
</evidence>
<dbReference type="OMA" id="VWFSHNG"/>
<feature type="repeat" description="WD" evidence="8">
    <location>
        <begin position="6"/>
        <end position="47"/>
    </location>
</feature>
<comment type="function">
    <text evidence="7">Component of the eukaryotic translation initiation factor 3 (eIF-3) complex, which is involved in protein synthesis of a specialized repertoire of mRNAs and, together with other initiation factors, stimulates binding of mRNA and methionyl-tRNAi to the 40S ribosome. The eIF-3 complex specifically targets and initiates translation of a subset of mRNAs involved in cell proliferation.</text>
</comment>
<sequence>MKLIELRGHEKPVNFVKFNQDGDLLFSGAAEKRVNVWRNHTFERIGSYKTQSAVKALDVTDDSQYLITGSLEGTLQVFLVDGGQSIGFYKTKYKCKYLELSQGNEYLLVLFESYDSQANNLVGIYKFKDFLQALKNANQKKIPDDSIPMYKTFNLNYTTNKIRYGYLNKCLYVGTTNGKLIKLDPEGKVILEIDAHQGETLSISYSKDYSLIATSGNDGAKFWDPSTLKCIRFIKQQVQMNSVAISPLITGETEDVKYHCIMGGGLPARESAGSKAGGYVIHLCNIMYGEDLGTISGCFGPINHLVFQPDGRGFVSAGEEGIIRCYRFDGTYWESETFQ</sequence>
<comment type="similarity">
    <text evidence="7">Belongs to the eIF-3 subunit I family.</text>
</comment>
<dbReference type="GeneID" id="7823152"/>
<comment type="subcellular location">
    <subcellularLocation>
        <location evidence="7">Cytoplasm</location>
    </subcellularLocation>
</comment>
<evidence type="ECO:0000256" key="6">
    <source>
        <dbReference type="ARBA" id="ARBA00038394"/>
    </source>
</evidence>
<dbReference type="RefSeq" id="XP_001017180.1">
    <property type="nucleotide sequence ID" value="XM_001017180.3"/>
</dbReference>
<dbReference type="InParanoid" id="Q23KA8"/>
<dbReference type="Proteomes" id="UP000009168">
    <property type="component" value="Unassembled WGS sequence"/>
</dbReference>
<gene>
    <name evidence="9" type="ORF">TTHERM_00194270</name>
</gene>
<dbReference type="GO" id="GO:0003723">
    <property type="term" value="F:RNA binding"/>
    <property type="evidence" value="ECO:0007669"/>
    <property type="project" value="TreeGrafter"/>
</dbReference>
<dbReference type="GO" id="GO:0003743">
    <property type="term" value="F:translation initiation factor activity"/>
    <property type="evidence" value="ECO:0007669"/>
    <property type="project" value="UniProtKB-UniRule"/>
</dbReference>
<keyword evidence="10" id="KW-1185">Reference proteome</keyword>
<keyword evidence="4" id="KW-0677">Repeat</keyword>
<name>Q23KA8_TETTS</name>
<protein>
    <recommendedName>
        <fullName evidence="7">Eukaryotic translation initiation factor 3 subunit I</fullName>
        <shortName evidence="7">eIF3i</shortName>
    </recommendedName>
</protein>
<dbReference type="PANTHER" id="PTHR19877:SF1">
    <property type="entry name" value="EUKARYOTIC TRANSLATION INITIATION FACTOR 3 SUBUNIT I"/>
    <property type="match status" value="1"/>
</dbReference>
<dbReference type="eggNOG" id="KOG0643">
    <property type="taxonomic scope" value="Eukaryota"/>
</dbReference>
<dbReference type="STRING" id="312017.Q23KA8"/>
<dbReference type="PROSITE" id="PS50294">
    <property type="entry name" value="WD_REPEATS_REGION"/>
    <property type="match status" value="1"/>
</dbReference>
<dbReference type="OrthoDB" id="24966at2759"/>
<dbReference type="InterPro" id="IPR015943">
    <property type="entry name" value="WD40/YVTN_repeat-like_dom_sf"/>
</dbReference>